<feature type="transmembrane region" description="Helical" evidence="3">
    <location>
        <begin position="433"/>
        <end position="456"/>
    </location>
</feature>
<dbReference type="GO" id="GO:0004252">
    <property type="term" value="F:serine-type endopeptidase activity"/>
    <property type="evidence" value="ECO:0007669"/>
    <property type="project" value="InterPro"/>
</dbReference>
<dbReference type="RefSeq" id="WP_212988293.1">
    <property type="nucleotide sequence ID" value="NZ_BAABEA010000009.1"/>
</dbReference>
<feature type="signal peptide" evidence="4">
    <location>
        <begin position="1"/>
        <end position="24"/>
    </location>
</feature>
<dbReference type="Pfam" id="PF00326">
    <property type="entry name" value="Peptidase_S9"/>
    <property type="match status" value="1"/>
</dbReference>
<dbReference type="EMBL" id="BOQL01000018">
    <property type="protein sequence ID" value="GIM66342.1"/>
    <property type="molecule type" value="Genomic_DNA"/>
</dbReference>
<comment type="similarity">
    <text evidence="1">Belongs to the AB hydrolase superfamily.</text>
</comment>
<dbReference type="InterPro" id="IPR002471">
    <property type="entry name" value="Pept_S9_AS"/>
</dbReference>
<dbReference type="InterPro" id="IPR050261">
    <property type="entry name" value="FrsA_esterase"/>
</dbReference>
<feature type="chain" id="PRO_5037504462" description="Peptidase S9 prolyl oligopeptidase catalytic domain-containing protein" evidence="4">
    <location>
        <begin position="25"/>
        <end position="458"/>
    </location>
</feature>
<feature type="transmembrane region" description="Helical" evidence="3">
    <location>
        <begin position="328"/>
        <end position="350"/>
    </location>
</feature>
<evidence type="ECO:0000256" key="4">
    <source>
        <dbReference type="SAM" id="SignalP"/>
    </source>
</evidence>
<feature type="transmembrane region" description="Helical" evidence="3">
    <location>
        <begin position="398"/>
        <end position="421"/>
    </location>
</feature>
<dbReference type="Proteomes" id="UP000681340">
    <property type="component" value="Unassembled WGS sequence"/>
</dbReference>
<keyword evidence="3" id="KW-1133">Transmembrane helix</keyword>
<comment type="caution">
    <text evidence="6">The sequence shown here is derived from an EMBL/GenBank/DDBJ whole genome shotgun (WGS) entry which is preliminary data.</text>
</comment>
<reference evidence="6" key="1">
    <citation type="submission" date="2021-03" db="EMBL/GenBank/DDBJ databases">
        <title>Whole genome shotgun sequence of Actinoplanes auranticolor NBRC 12245.</title>
        <authorList>
            <person name="Komaki H."/>
            <person name="Tamura T."/>
        </authorList>
    </citation>
    <scope>NUCLEOTIDE SEQUENCE</scope>
    <source>
        <strain evidence="6">NBRC 12245</strain>
    </source>
</reference>
<dbReference type="Gene3D" id="3.40.50.1820">
    <property type="entry name" value="alpha/beta hydrolase"/>
    <property type="match status" value="1"/>
</dbReference>
<sequence length="458" mass="47920">MKHLLALTVVVSAAASGPPAPAVASPVDGLVTTEVSFTGGGGVTLHGSVVAPAARSGPLPAMVLVHGGGAGPRAWLRQEAETFARAGMVTLIYDKRTDGYSLVERSYGRLAEDALAAHEVLRVQAGVDPARVGLWGVSEGGWVAPLAANRSDRVAFVVTVGASGVTPARQEAWAKANRLRAAGVGGSMLRAYPGTAVALLTGAGMFPEAKYDPIPPLTRLHQPILAIWGAHDEVSPPAESMAIFEQALSRARNARVALRVLPDGDHAGYLATDGGFAVRNWITAGGRFATGYVELIQSWVRGLTEPASVDRDARPEQPTISTALPSPWYAHLGIFPLLFVGFTAYLLLGIGRRRRVVRPARWLAVGGAVVVSGLFAYLAALLMSSEQAVGPVVLGRPVVWLLLQVTAVFAVGAGIATAVAWRRVRAELRGPARLRLGLLGGTAAAFVPWALAWGLLLP</sequence>
<dbReference type="AlphaFoldDB" id="A0A919S830"/>
<accession>A0A919S830</accession>
<evidence type="ECO:0000259" key="5">
    <source>
        <dbReference type="Pfam" id="PF00326"/>
    </source>
</evidence>
<protein>
    <recommendedName>
        <fullName evidence="5">Peptidase S9 prolyl oligopeptidase catalytic domain-containing protein</fullName>
    </recommendedName>
</protein>
<dbReference type="PANTHER" id="PTHR22946:SF9">
    <property type="entry name" value="POLYKETIDE TRANSFERASE AF380"/>
    <property type="match status" value="1"/>
</dbReference>
<dbReference type="InterPro" id="IPR001375">
    <property type="entry name" value="Peptidase_S9_cat"/>
</dbReference>
<name>A0A919S830_9ACTN</name>
<dbReference type="SUPFAM" id="SSF53474">
    <property type="entry name" value="alpha/beta-Hydrolases"/>
    <property type="match status" value="1"/>
</dbReference>
<dbReference type="PROSITE" id="PS00708">
    <property type="entry name" value="PRO_ENDOPEP_SER"/>
    <property type="match status" value="1"/>
</dbReference>
<evidence type="ECO:0000313" key="6">
    <source>
        <dbReference type="EMBL" id="GIM66342.1"/>
    </source>
</evidence>
<dbReference type="InterPro" id="IPR029058">
    <property type="entry name" value="AB_hydrolase_fold"/>
</dbReference>
<dbReference type="GO" id="GO:0052689">
    <property type="term" value="F:carboxylic ester hydrolase activity"/>
    <property type="evidence" value="ECO:0007669"/>
    <property type="project" value="UniProtKB-ARBA"/>
</dbReference>
<keyword evidence="7" id="KW-1185">Reference proteome</keyword>
<keyword evidence="3" id="KW-0472">Membrane</keyword>
<evidence type="ECO:0000256" key="2">
    <source>
        <dbReference type="ARBA" id="ARBA00022801"/>
    </source>
</evidence>
<keyword evidence="4" id="KW-0732">Signal</keyword>
<feature type="domain" description="Peptidase S9 prolyl oligopeptidase catalytic" evidence="5">
    <location>
        <begin position="77"/>
        <end position="269"/>
    </location>
</feature>
<gene>
    <name evidence="6" type="ORF">Aau02nite_22690</name>
</gene>
<organism evidence="6 7">
    <name type="scientific">Actinoplanes auranticolor</name>
    <dbReference type="NCBI Taxonomy" id="47988"/>
    <lineage>
        <taxon>Bacteria</taxon>
        <taxon>Bacillati</taxon>
        <taxon>Actinomycetota</taxon>
        <taxon>Actinomycetes</taxon>
        <taxon>Micromonosporales</taxon>
        <taxon>Micromonosporaceae</taxon>
        <taxon>Actinoplanes</taxon>
    </lineage>
</organism>
<dbReference type="PANTHER" id="PTHR22946">
    <property type="entry name" value="DIENELACTONE HYDROLASE DOMAIN-CONTAINING PROTEIN-RELATED"/>
    <property type="match status" value="1"/>
</dbReference>
<keyword evidence="2" id="KW-0378">Hydrolase</keyword>
<evidence type="ECO:0000256" key="1">
    <source>
        <dbReference type="ARBA" id="ARBA00008645"/>
    </source>
</evidence>
<evidence type="ECO:0000256" key="3">
    <source>
        <dbReference type="SAM" id="Phobius"/>
    </source>
</evidence>
<evidence type="ECO:0000313" key="7">
    <source>
        <dbReference type="Proteomes" id="UP000681340"/>
    </source>
</evidence>
<proteinExistence type="inferred from homology"/>
<feature type="transmembrane region" description="Helical" evidence="3">
    <location>
        <begin position="362"/>
        <end position="383"/>
    </location>
</feature>
<dbReference type="GO" id="GO:0006508">
    <property type="term" value="P:proteolysis"/>
    <property type="evidence" value="ECO:0007669"/>
    <property type="project" value="InterPro"/>
</dbReference>
<keyword evidence="3" id="KW-0812">Transmembrane</keyword>